<organism evidence="2 3">
    <name type="scientific">Saccharophagus degradans (strain 2-40 / ATCC 43961 / DSM 17024)</name>
    <dbReference type="NCBI Taxonomy" id="203122"/>
    <lineage>
        <taxon>Bacteria</taxon>
        <taxon>Pseudomonadati</taxon>
        <taxon>Pseudomonadota</taxon>
        <taxon>Gammaproteobacteria</taxon>
        <taxon>Cellvibrionales</taxon>
        <taxon>Cellvibrionaceae</taxon>
        <taxon>Saccharophagus</taxon>
    </lineage>
</organism>
<feature type="transmembrane region" description="Helical" evidence="1">
    <location>
        <begin position="45"/>
        <end position="63"/>
    </location>
</feature>
<keyword evidence="1" id="KW-1133">Transmembrane helix</keyword>
<evidence type="ECO:0000313" key="2">
    <source>
        <dbReference type="EMBL" id="ABD81609.1"/>
    </source>
</evidence>
<sequence length="166" mass="18560">MEEILNWARPLLSGLIGGLAVYFIVRYTKPSAEVAGEVRTVAYSMPFKIFSAALIPFTVFILYAMSQSYEGQEVAAGLVGGGFLAASIFFPYQAFLVSFKYDNECIYYRSPLCGNRTVQWSKLSKVGYSWLVQADYIVVDGIGRIWCSNMLNGYSELMEFVNAKKS</sequence>
<dbReference type="eggNOG" id="ENOG50340QE">
    <property type="taxonomic scope" value="Bacteria"/>
</dbReference>
<keyword evidence="1" id="KW-0472">Membrane</keyword>
<evidence type="ECO:0000313" key="3">
    <source>
        <dbReference type="Proteomes" id="UP000001947"/>
    </source>
</evidence>
<dbReference type="KEGG" id="sde:Sde_2349"/>
<dbReference type="GeneID" id="98614013"/>
<keyword evidence="3" id="KW-1185">Reference proteome</keyword>
<proteinExistence type="predicted"/>
<reference evidence="2 3" key="1">
    <citation type="journal article" date="2008" name="PLoS Genet.">
        <title>Complete genome sequence of the complex carbohydrate-degrading marine bacterium, Saccharophagus degradans strain 2-40 T.</title>
        <authorList>
            <person name="Weiner R.M."/>
            <person name="Taylor L.E.II."/>
            <person name="Henrissat B."/>
            <person name="Hauser L."/>
            <person name="Land M."/>
            <person name="Coutinho P.M."/>
            <person name="Rancurel C."/>
            <person name="Saunders E.H."/>
            <person name="Longmire A.G."/>
            <person name="Zhang H."/>
            <person name="Bayer E.A."/>
            <person name="Gilbert H.J."/>
            <person name="Larimer F."/>
            <person name="Zhulin I.B."/>
            <person name="Ekborg N.A."/>
            <person name="Lamed R."/>
            <person name="Richardson P.M."/>
            <person name="Borovok I."/>
            <person name="Hutcheson S."/>
        </authorList>
    </citation>
    <scope>NUCLEOTIDE SEQUENCE [LARGE SCALE GENOMIC DNA]</scope>
    <source>
        <strain evidence="3">2-40 / ATCC 43961 / DSM 17024</strain>
    </source>
</reference>
<feature type="transmembrane region" description="Helical" evidence="1">
    <location>
        <begin position="7"/>
        <end position="25"/>
    </location>
</feature>
<protein>
    <recommendedName>
        <fullName evidence="4">Transmembrane protein</fullName>
    </recommendedName>
</protein>
<accession>Q21I70</accession>
<feature type="transmembrane region" description="Helical" evidence="1">
    <location>
        <begin position="75"/>
        <end position="95"/>
    </location>
</feature>
<gene>
    <name evidence="2" type="ordered locus">Sde_2349</name>
</gene>
<dbReference type="OrthoDB" id="5736800at2"/>
<dbReference type="Proteomes" id="UP000001947">
    <property type="component" value="Chromosome"/>
</dbReference>
<dbReference type="RefSeq" id="WP_011468826.1">
    <property type="nucleotide sequence ID" value="NC_007912.1"/>
</dbReference>
<dbReference type="AlphaFoldDB" id="Q21I70"/>
<dbReference type="EMBL" id="CP000282">
    <property type="protein sequence ID" value="ABD81609.1"/>
    <property type="molecule type" value="Genomic_DNA"/>
</dbReference>
<evidence type="ECO:0008006" key="4">
    <source>
        <dbReference type="Google" id="ProtNLM"/>
    </source>
</evidence>
<keyword evidence="1" id="KW-0812">Transmembrane</keyword>
<evidence type="ECO:0000256" key="1">
    <source>
        <dbReference type="SAM" id="Phobius"/>
    </source>
</evidence>
<dbReference type="HOGENOM" id="CLU_1601495_0_0_6"/>
<name>Q21I70_SACD2</name>